<evidence type="ECO:0000313" key="1">
    <source>
        <dbReference type="EMBL" id="MYM71752.1"/>
    </source>
</evidence>
<dbReference type="AlphaFoldDB" id="A0A7X4KG51"/>
<accession>A0A7X4KG51</accession>
<dbReference type="EMBL" id="WWCR01000004">
    <property type="protein sequence ID" value="MYM71752.1"/>
    <property type="molecule type" value="Genomic_DNA"/>
</dbReference>
<dbReference type="PROSITE" id="PS51257">
    <property type="entry name" value="PROKAR_LIPOPROTEIN"/>
    <property type="match status" value="1"/>
</dbReference>
<dbReference type="Proteomes" id="UP000469734">
    <property type="component" value="Unassembled WGS sequence"/>
</dbReference>
<protein>
    <recommendedName>
        <fullName evidence="3">Lipoprotein</fullName>
    </recommendedName>
</protein>
<proteinExistence type="predicted"/>
<organism evidence="1 2">
    <name type="scientific">Duganella margarita</name>
    <dbReference type="NCBI Taxonomy" id="2692170"/>
    <lineage>
        <taxon>Bacteria</taxon>
        <taxon>Pseudomonadati</taxon>
        <taxon>Pseudomonadota</taxon>
        <taxon>Betaproteobacteria</taxon>
        <taxon>Burkholderiales</taxon>
        <taxon>Oxalobacteraceae</taxon>
        <taxon>Telluria group</taxon>
        <taxon>Duganella</taxon>
    </lineage>
</organism>
<evidence type="ECO:0000313" key="2">
    <source>
        <dbReference type="Proteomes" id="UP000469734"/>
    </source>
</evidence>
<dbReference type="RefSeq" id="WP_161049393.1">
    <property type="nucleotide sequence ID" value="NZ_WWCR01000004.1"/>
</dbReference>
<comment type="caution">
    <text evidence="1">The sequence shown here is derived from an EMBL/GenBank/DDBJ whole genome shotgun (WGS) entry which is preliminary data.</text>
</comment>
<evidence type="ECO:0008006" key="3">
    <source>
        <dbReference type="Google" id="ProtNLM"/>
    </source>
</evidence>
<gene>
    <name evidence="1" type="ORF">GTP56_06010</name>
</gene>
<sequence>MKKLLPFLFTLAIVACEDNDQKIPSSNKINHDKGIAVIDARQRALMESDKILAEELAELEKTKASSTKAVRKQ</sequence>
<name>A0A7X4KG51_9BURK</name>
<reference evidence="1 2" key="1">
    <citation type="submission" date="2019-12" db="EMBL/GenBank/DDBJ databases">
        <title>Novel species isolated from a subtropical stream in China.</title>
        <authorList>
            <person name="Lu H."/>
        </authorList>
    </citation>
    <scope>NUCLEOTIDE SEQUENCE [LARGE SCALE GENOMIC DNA]</scope>
    <source>
        <strain evidence="1 2">FT134W</strain>
    </source>
</reference>